<evidence type="ECO:0000313" key="8">
    <source>
        <dbReference type="Proteomes" id="UP001595912"/>
    </source>
</evidence>
<keyword evidence="5" id="KW-0812">Transmembrane</keyword>
<keyword evidence="2 3" id="KW-0326">Glycosidase</keyword>
<evidence type="ECO:0000313" key="7">
    <source>
        <dbReference type="EMBL" id="MFC5002496.1"/>
    </source>
</evidence>
<sequence>MTATRTRTAHPARRPSARDQVTRHRVPTRWRVVAGAAATSAALCALTLSTVVVVWRLQRPAPVVVCGTDALQAGALAGLAHFSAWLRREDASGFVGEVGWPAGADIDQWNALGAVWYRAADAIGLPVTAWAAGRWPPNYRMTVYRSGSTVGSAGPQAPIVEAHPGAERYLRGVALAGGSFGTGDGNPDFSNLNPGRYGSDYTYEDAGFYAYLAGRGVRLVRLAISWERLQDRPSGPLVAAELGRIRTAVGSAAAAGLRVVLDLHGYGDYALGSADTDGSADAGAGRVRRVPLGSLELPTTALADLWSRLARATADLPAIAGYGLLNEPTKLAAKGRDAALIWERASQQAVRAIRRTGDRRRVLVSGYAQMSPADWGRLHPHAWIEDPVRRVSYETHDYFDQDNSGRYRAGYSDELARAAPSTPLCQSLTPMTRRSLW</sequence>
<comment type="caution">
    <text evidence="7">The sequence shown here is derived from an EMBL/GenBank/DDBJ whole genome shotgun (WGS) entry which is preliminary data.</text>
</comment>
<comment type="similarity">
    <text evidence="3">Belongs to the glycosyl hydrolase 5 (cellulase A) family.</text>
</comment>
<dbReference type="RefSeq" id="WP_380120588.1">
    <property type="nucleotide sequence ID" value="NZ_JBHSIU010000041.1"/>
</dbReference>
<reference evidence="8" key="1">
    <citation type="journal article" date="2019" name="Int. J. Syst. Evol. Microbiol.">
        <title>The Global Catalogue of Microorganisms (GCM) 10K type strain sequencing project: providing services to taxonomists for standard genome sequencing and annotation.</title>
        <authorList>
            <consortium name="The Broad Institute Genomics Platform"/>
            <consortium name="The Broad Institute Genome Sequencing Center for Infectious Disease"/>
            <person name="Wu L."/>
            <person name="Ma J."/>
        </authorList>
    </citation>
    <scope>NUCLEOTIDE SEQUENCE [LARGE SCALE GENOMIC DNA]</scope>
    <source>
        <strain evidence="8">CGMCC 4.7152</strain>
    </source>
</reference>
<evidence type="ECO:0000256" key="1">
    <source>
        <dbReference type="ARBA" id="ARBA00022801"/>
    </source>
</evidence>
<gene>
    <name evidence="7" type="ORF">ACFPIJ_32255</name>
</gene>
<evidence type="ECO:0000256" key="3">
    <source>
        <dbReference type="RuleBase" id="RU361153"/>
    </source>
</evidence>
<name>A0ABV9W471_9ACTN</name>
<dbReference type="Gene3D" id="3.20.20.80">
    <property type="entry name" value="Glycosidases"/>
    <property type="match status" value="2"/>
</dbReference>
<feature type="transmembrane region" description="Helical" evidence="5">
    <location>
        <begin position="32"/>
        <end position="55"/>
    </location>
</feature>
<evidence type="ECO:0000256" key="5">
    <source>
        <dbReference type="SAM" id="Phobius"/>
    </source>
</evidence>
<dbReference type="SUPFAM" id="SSF51445">
    <property type="entry name" value="(Trans)glycosidases"/>
    <property type="match status" value="1"/>
</dbReference>
<keyword evidence="5" id="KW-0472">Membrane</keyword>
<dbReference type="GO" id="GO:0016798">
    <property type="term" value="F:hydrolase activity, acting on glycosyl bonds"/>
    <property type="evidence" value="ECO:0007669"/>
    <property type="project" value="UniProtKB-KW"/>
</dbReference>
<keyword evidence="5" id="KW-1133">Transmembrane helix</keyword>
<dbReference type="InterPro" id="IPR017853">
    <property type="entry name" value="GH"/>
</dbReference>
<protein>
    <submittedName>
        <fullName evidence="7">Glycoside hydrolase family 5 protein</fullName>
        <ecNumber evidence="7">3.2.1.-</ecNumber>
    </submittedName>
</protein>
<dbReference type="PANTHER" id="PTHR34142:SF1">
    <property type="entry name" value="GLYCOSIDE HYDROLASE FAMILY 5 DOMAIN-CONTAINING PROTEIN"/>
    <property type="match status" value="1"/>
</dbReference>
<feature type="region of interest" description="Disordered" evidence="4">
    <location>
        <begin position="1"/>
        <end position="21"/>
    </location>
</feature>
<evidence type="ECO:0000256" key="4">
    <source>
        <dbReference type="SAM" id="MobiDB-lite"/>
    </source>
</evidence>
<proteinExistence type="inferred from homology"/>
<dbReference type="Pfam" id="PF00150">
    <property type="entry name" value="Cellulase"/>
    <property type="match status" value="1"/>
</dbReference>
<dbReference type="Proteomes" id="UP001595912">
    <property type="component" value="Unassembled WGS sequence"/>
</dbReference>
<dbReference type="InterPro" id="IPR001547">
    <property type="entry name" value="Glyco_hydro_5"/>
</dbReference>
<organism evidence="7 8">
    <name type="scientific">Dactylosporangium cerinum</name>
    <dbReference type="NCBI Taxonomy" id="1434730"/>
    <lineage>
        <taxon>Bacteria</taxon>
        <taxon>Bacillati</taxon>
        <taxon>Actinomycetota</taxon>
        <taxon>Actinomycetes</taxon>
        <taxon>Micromonosporales</taxon>
        <taxon>Micromonosporaceae</taxon>
        <taxon>Dactylosporangium</taxon>
    </lineage>
</organism>
<dbReference type="PANTHER" id="PTHR34142">
    <property type="entry name" value="ENDO-BETA-1,4-GLUCANASE A"/>
    <property type="match status" value="1"/>
</dbReference>
<dbReference type="EMBL" id="JBHSIU010000041">
    <property type="protein sequence ID" value="MFC5002496.1"/>
    <property type="molecule type" value="Genomic_DNA"/>
</dbReference>
<dbReference type="EC" id="3.2.1.-" evidence="7"/>
<evidence type="ECO:0000256" key="2">
    <source>
        <dbReference type="ARBA" id="ARBA00023295"/>
    </source>
</evidence>
<keyword evidence="1 3" id="KW-0378">Hydrolase</keyword>
<feature type="domain" description="Glycoside hydrolase family 5" evidence="6">
    <location>
        <begin position="197"/>
        <end position="408"/>
    </location>
</feature>
<accession>A0ABV9W471</accession>
<evidence type="ECO:0000259" key="6">
    <source>
        <dbReference type="Pfam" id="PF00150"/>
    </source>
</evidence>
<keyword evidence="8" id="KW-1185">Reference proteome</keyword>